<dbReference type="AlphaFoldDB" id="A0A5M8P059"/>
<accession>A0A5M8P059</accession>
<dbReference type="Proteomes" id="UP000324575">
    <property type="component" value="Unassembled WGS sequence"/>
</dbReference>
<comment type="caution">
    <text evidence="1">The sequence shown here is derived from an EMBL/GenBank/DDBJ whole genome shotgun (WGS) entry which is preliminary data.</text>
</comment>
<reference evidence="1 2" key="1">
    <citation type="submission" date="2019-03" db="EMBL/GenBank/DDBJ databases">
        <title>Single cell metagenomics reveals metabolic interactions within the superorganism composed of flagellate Streblomastix strix and complex community of Bacteroidetes bacteria on its surface.</title>
        <authorList>
            <person name="Treitli S.C."/>
            <person name="Kolisko M."/>
            <person name="Husnik F."/>
            <person name="Keeling P."/>
            <person name="Hampl V."/>
        </authorList>
    </citation>
    <scope>NUCLEOTIDE SEQUENCE [LARGE SCALE GENOMIC DNA]</scope>
    <source>
        <strain evidence="1">St1</strain>
    </source>
</reference>
<protein>
    <submittedName>
        <fullName evidence="1">Uncharacterized protein</fullName>
    </submittedName>
</protein>
<evidence type="ECO:0000313" key="1">
    <source>
        <dbReference type="EMBL" id="KAA6301784.1"/>
    </source>
</evidence>
<organism evidence="1 2">
    <name type="scientific">Candidatus Ordinivivax streblomastigis</name>
    <dbReference type="NCBI Taxonomy" id="2540710"/>
    <lineage>
        <taxon>Bacteria</taxon>
        <taxon>Pseudomonadati</taxon>
        <taxon>Bacteroidota</taxon>
        <taxon>Bacteroidia</taxon>
        <taxon>Bacteroidales</taxon>
        <taxon>Candidatus Ordinivivax</taxon>
    </lineage>
</organism>
<name>A0A5M8P059_9BACT</name>
<sequence>MDTINIMTTQATANYTHAIQLNSNIKITQHKILKTKAQIEMKNKFLSIVRENIHRDGINDLLGWLETTDWYSAPASTVYHLNQEGGLLEHSINVYNRLCRLSVADGFAAYIDEVKENSKY</sequence>
<dbReference type="EMBL" id="SNRX01000014">
    <property type="protein sequence ID" value="KAA6301784.1"/>
    <property type="molecule type" value="Genomic_DNA"/>
</dbReference>
<gene>
    <name evidence="1" type="ORF">EZS26_002093</name>
</gene>
<evidence type="ECO:0000313" key="2">
    <source>
        <dbReference type="Proteomes" id="UP000324575"/>
    </source>
</evidence>
<proteinExistence type="predicted"/>